<keyword evidence="2" id="KW-1185">Reference proteome</keyword>
<organism evidence="1 2">
    <name type="scientific">Rhizobium grahamii</name>
    <dbReference type="NCBI Taxonomy" id="1120045"/>
    <lineage>
        <taxon>Bacteria</taxon>
        <taxon>Pseudomonadati</taxon>
        <taxon>Pseudomonadota</taxon>
        <taxon>Alphaproteobacteria</taxon>
        <taxon>Hyphomicrobiales</taxon>
        <taxon>Rhizobiaceae</taxon>
        <taxon>Rhizobium/Agrobacterium group</taxon>
        <taxon>Rhizobium</taxon>
    </lineage>
</organism>
<dbReference type="Pfam" id="PF10115">
    <property type="entry name" value="HlyU"/>
    <property type="match status" value="1"/>
</dbReference>
<evidence type="ECO:0000313" key="2">
    <source>
        <dbReference type="Proteomes" id="UP000326881"/>
    </source>
</evidence>
<reference evidence="1 2" key="1">
    <citation type="submission" date="2019-08" db="EMBL/GenBank/DDBJ databases">
        <title>Prosopis cineraria nodule microbiome.</title>
        <authorList>
            <person name="Ali R."/>
            <person name="Chaluvadi S.R."/>
            <person name="Wang X."/>
        </authorList>
    </citation>
    <scope>NUCLEOTIDE SEQUENCE [LARGE SCALE GENOMIC DNA]</scope>
    <source>
        <strain evidence="1 2">BG7</strain>
    </source>
</reference>
<accession>A0A5Q0C7H0</accession>
<sequence>MASIFSSIFSMFSGGAKSTGGGAAAATSEPQLYGDCTIYAEPQKEGGQYRLAGRIEKTVGEELLVRNFIRADMFSSSDDAIECTVRKAQQIIDQNGPSLFSDGAKVRQV</sequence>
<proteinExistence type="predicted"/>
<protein>
    <submittedName>
        <fullName evidence="1">Transcriptional activator HlyU</fullName>
    </submittedName>
</protein>
<dbReference type="OrthoDB" id="9800971at2"/>
<evidence type="ECO:0000313" key="1">
    <source>
        <dbReference type="EMBL" id="QFY59907.1"/>
    </source>
</evidence>
<dbReference type="AlphaFoldDB" id="A0A5Q0C7H0"/>
<dbReference type="Proteomes" id="UP000326881">
    <property type="component" value="Chromosome"/>
</dbReference>
<dbReference type="RefSeq" id="WP_153270210.1">
    <property type="nucleotide sequence ID" value="NZ_CP043498.1"/>
</dbReference>
<dbReference type="KEGG" id="rgr:FZ934_05340"/>
<gene>
    <name evidence="1" type="ORF">FZ934_05340</name>
</gene>
<name>A0A5Q0C7H0_9HYPH</name>
<dbReference type="EMBL" id="CP043498">
    <property type="protein sequence ID" value="QFY59907.1"/>
    <property type="molecule type" value="Genomic_DNA"/>
</dbReference>
<dbReference type="InterPro" id="IPR018772">
    <property type="entry name" value="Transcription_activator_HlyU"/>
</dbReference>